<evidence type="ECO:0000313" key="2">
    <source>
        <dbReference type="EMBL" id="JAH46309.1"/>
    </source>
</evidence>
<dbReference type="EMBL" id="GBXM01062268">
    <property type="protein sequence ID" value="JAH46309.1"/>
    <property type="molecule type" value="Transcribed_RNA"/>
</dbReference>
<keyword evidence="1" id="KW-1133">Transmembrane helix</keyword>
<proteinExistence type="predicted"/>
<sequence>MLRICIYYFSLVHMHILWSLLANCLVF</sequence>
<protein>
    <submittedName>
        <fullName evidence="2">Uncharacterized protein</fullName>
    </submittedName>
</protein>
<organism evidence="2">
    <name type="scientific">Anguilla anguilla</name>
    <name type="common">European freshwater eel</name>
    <name type="synonym">Muraena anguilla</name>
    <dbReference type="NCBI Taxonomy" id="7936"/>
    <lineage>
        <taxon>Eukaryota</taxon>
        <taxon>Metazoa</taxon>
        <taxon>Chordata</taxon>
        <taxon>Craniata</taxon>
        <taxon>Vertebrata</taxon>
        <taxon>Euteleostomi</taxon>
        <taxon>Actinopterygii</taxon>
        <taxon>Neopterygii</taxon>
        <taxon>Teleostei</taxon>
        <taxon>Anguilliformes</taxon>
        <taxon>Anguillidae</taxon>
        <taxon>Anguilla</taxon>
    </lineage>
</organism>
<dbReference type="AlphaFoldDB" id="A0A0E9SY95"/>
<feature type="transmembrane region" description="Helical" evidence="1">
    <location>
        <begin position="6"/>
        <end position="26"/>
    </location>
</feature>
<accession>A0A0E9SY95</accession>
<keyword evidence="1" id="KW-0472">Membrane</keyword>
<reference evidence="2" key="1">
    <citation type="submission" date="2014-11" db="EMBL/GenBank/DDBJ databases">
        <authorList>
            <person name="Amaro Gonzalez C."/>
        </authorList>
    </citation>
    <scope>NUCLEOTIDE SEQUENCE</scope>
</reference>
<name>A0A0E9SY95_ANGAN</name>
<reference evidence="2" key="2">
    <citation type="journal article" date="2015" name="Fish Shellfish Immunol.">
        <title>Early steps in the European eel (Anguilla anguilla)-Vibrio vulnificus interaction in the gills: Role of the RtxA13 toxin.</title>
        <authorList>
            <person name="Callol A."/>
            <person name="Pajuelo D."/>
            <person name="Ebbesson L."/>
            <person name="Teles M."/>
            <person name="MacKenzie S."/>
            <person name="Amaro C."/>
        </authorList>
    </citation>
    <scope>NUCLEOTIDE SEQUENCE</scope>
</reference>
<evidence type="ECO:0000256" key="1">
    <source>
        <dbReference type="SAM" id="Phobius"/>
    </source>
</evidence>
<keyword evidence="1" id="KW-0812">Transmembrane</keyword>